<organism evidence="4">
    <name type="scientific">Schistocephalus solidus</name>
    <name type="common">Tapeworm</name>
    <dbReference type="NCBI Taxonomy" id="70667"/>
    <lineage>
        <taxon>Eukaryota</taxon>
        <taxon>Metazoa</taxon>
        <taxon>Spiralia</taxon>
        <taxon>Lophotrochozoa</taxon>
        <taxon>Platyhelminthes</taxon>
        <taxon>Cestoda</taxon>
        <taxon>Eucestoda</taxon>
        <taxon>Diphyllobothriidea</taxon>
        <taxon>Diphyllobothriidae</taxon>
        <taxon>Schistocephalus</taxon>
    </lineage>
</organism>
<feature type="transmembrane region" description="Helical" evidence="1">
    <location>
        <begin position="20"/>
        <end position="41"/>
    </location>
</feature>
<evidence type="ECO:0000313" key="3">
    <source>
        <dbReference type="Proteomes" id="UP000275846"/>
    </source>
</evidence>
<protein>
    <submittedName>
        <fullName evidence="4">HECT domain-containing protein</fullName>
    </submittedName>
</protein>
<dbReference type="EMBL" id="UYSU01032615">
    <property type="protein sequence ID" value="VDL90061.1"/>
    <property type="molecule type" value="Genomic_DNA"/>
</dbReference>
<keyword evidence="1" id="KW-0812">Transmembrane</keyword>
<sequence>MQAALVPMTSRQLGLLPTCMLMAAWYIILLAIGAVTALAAIKKRSKLYNRKQVYAVILACRLNDRRMKSKRGKRSDVKINLEPNLCKYVVLHRQHLTIDVFENLRTMIDKFSEYQNMVDMYVNIKETGSTTVFVANEDINKGQLVDFFFLHRKLTVREYGVETLFECQQLIPFDEDSDIIHILGPEVLFVVSADQRLQPVRNHLGYE</sequence>
<reference evidence="2 3" key="2">
    <citation type="submission" date="2018-11" db="EMBL/GenBank/DDBJ databases">
        <authorList>
            <consortium name="Pathogen Informatics"/>
        </authorList>
    </citation>
    <scope>NUCLEOTIDE SEQUENCE [LARGE SCALE GENOMIC DNA]</scope>
    <source>
        <strain evidence="2 3">NST_G2</strain>
    </source>
</reference>
<keyword evidence="1" id="KW-0472">Membrane</keyword>
<evidence type="ECO:0000313" key="4">
    <source>
        <dbReference type="WBParaSite" id="SSLN_0000378801-mRNA-1"/>
    </source>
</evidence>
<dbReference type="WBParaSite" id="SSLN_0000378801-mRNA-1">
    <property type="protein sequence ID" value="SSLN_0000378801-mRNA-1"/>
    <property type="gene ID" value="SSLN_0000378801"/>
</dbReference>
<dbReference type="AlphaFoldDB" id="A0A183SHH8"/>
<accession>A0A183SHH8</accession>
<evidence type="ECO:0000256" key="1">
    <source>
        <dbReference type="SAM" id="Phobius"/>
    </source>
</evidence>
<reference evidence="4" key="1">
    <citation type="submission" date="2016-06" db="UniProtKB">
        <authorList>
            <consortium name="WormBaseParasite"/>
        </authorList>
    </citation>
    <scope>IDENTIFICATION</scope>
</reference>
<keyword evidence="1" id="KW-1133">Transmembrane helix</keyword>
<evidence type="ECO:0000313" key="2">
    <source>
        <dbReference type="EMBL" id="VDL90061.1"/>
    </source>
</evidence>
<dbReference type="Proteomes" id="UP000275846">
    <property type="component" value="Unassembled WGS sequence"/>
</dbReference>
<proteinExistence type="predicted"/>
<gene>
    <name evidence="2" type="ORF">SSLN_LOCUS3676</name>
</gene>
<name>A0A183SHH8_SCHSO</name>
<keyword evidence="3" id="KW-1185">Reference proteome</keyword>
<dbReference type="OrthoDB" id="10493029at2759"/>